<gene>
    <name evidence="1" type="ORF">L2E82_33033</name>
</gene>
<organism evidence="1 2">
    <name type="scientific">Cichorium intybus</name>
    <name type="common">Chicory</name>
    <dbReference type="NCBI Taxonomy" id="13427"/>
    <lineage>
        <taxon>Eukaryota</taxon>
        <taxon>Viridiplantae</taxon>
        <taxon>Streptophyta</taxon>
        <taxon>Embryophyta</taxon>
        <taxon>Tracheophyta</taxon>
        <taxon>Spermatophyta</taxon>
        <taxon>Magnoliopsida</taxon>
        <taxon>eudicotyledons</taxon>
        <taxon>Gunneridae</taxon>
        <taxon>Pentapetalae</taxon>
        <taxon>asterids</taxon>
        <taxon>campanulids</taxon>
        <taxon>Asterales</taxon>
        <taxon>Asteraceae</taxon>
        <taxon>Cichorioideae</taxon>
        <taxon>Cichorieae</taxon>
        <taxon>Cichoriinae</taxon>
        <taxon>Cichorium</taxon>
    </lineage>
</organism>
<reference evidence="2" key="1">
    <citation type="journal article" date="2022" name="Mol. Ecol. Resour.">
        <title>The genomes of chicory, endive, great burdock and yacon provide insights into Asteraceae palaeo-polyploidization history and plant inulin production.</title>
        <authorList>
            <person name="Fan W."/>
            <person name="Wang S."/>
            <person name="Wang H."/>
            <person name="Wang A."/>
            <person name="Jiang F."/>
            <person name="Liu H."/>
            <person name="Zhao H."/>
            <person name="Xu D."/>
            <person name="Zhang Y."/>
        </authorList>
    </citation>
    <scope>NUCLEOTIDE SEQUENCE [LARGE SCALE GENOMIC DNA]</scope>
    <source>
        <strain evidence="2">cv. Punajuju</strain>
    </source>
</reference>
<keyword evidence="2" id="KW-1185">Reference proteome</keyword>
<name>A0ACB9BIW1_CICIN</name>
<reference evidence="1 2" key="2">
    <citation type="journal article" date="2022" name="Mol. Ecol. Resour.">
        <title>The genomes of chicory, endive, great burdock and yacon provide insights into Asteraceae paleo-polyploidization history and plant inulin production.</title>
        <authorList>
            <person name="Fan W."/>
            <person name="Wang S."/>
            <person name="Wang H."/>
            <person name="Wang A."/>
            <person name="Jiang F."/>
            <person name="Liu H."/>
            <person name="Zhao H."/>
            <person name="Xu D."/>
            <person name="Zhang Y."/>
        </authorList>
    </citation>
    <scope>NUCLEOTIDE SEQUENCE [LARGE SCALE GENOMIC DNA]</scope>
    <source>
        <strain evidence="2">cv. Punajuju</strain>
        <tissue evidence="1">Leaves</tissue>
    </source>
</reference>
<sequence length="130" mass="15004">MGSCNMSYAWLHIFVHNPPTISLCREIIWLFSTSFAINLDRSDGCINGQRLVIDQTGAFVAYGLYLIQSHLFFLIAIASVINTLLSILLRVQNQAFQLQFRYCYSSRRTVEAVVCDNGYWIRSSFLYKFK</sequence>
<proteinExistence type="predicted"/>
<accession>A0ACB9BIW1</accession>
<dbReference type="Proteomes" id="UP001055811">
    <property type="component" value="Linkage Group LG06"/>
</dbReference>
<protein>
    <submittedName>
        <fullName evidence="1">Uncharacterized protein</fullName>
    </submittedName>
</protein>
<evidence type="ECO:0000313" key="2">
    <source>
        <dbReference type="Proteomes" id="UP001055811"/>
    </source>
</evidence>
<dbReference type="EMBL" id="CM042014">
    <property type="protein sequence ID" value="KAI3722011.1"/>
    <property type="molecule type" value="Genomic_DNA"/>
</dbReference>
<comment type="caution">
    <text evidence="1">The sequence shown here is derived from an EMBL/GenBank/DDBJ whole genome shotgun (WGS) entry which is preliminary data.</text>
</comment>
<evidence type="ECO:0000313" key="1">
    <source>
        <dbReference type="EMBL" id="KAI3722011.1"/>
    </source>
</evidence>